<organism evidence="1 2">
    <name type="scientific">Enterobacter roggenkampii</name>
    <dbReference type="NCBI Taxonomy" id="1812935"/>
    <lineage>
        <taxon>Bacteria</taxon>
        <taxon>Pseudomonadati</taxon>
        <taxon>Pseudomonadota</taxon>
        <taxon>Gammaproteobacteria</taxon>
        <taxon>Enterobacterales</taxon>
        <taxon>Enterobacteriaceae</taxon>
        <taxon>Enterobacter</taxon>
        <taxon>Enterobacter cloacae complex</taxon>
    </lineage>
</organism>
<dbReference type="Proteomes" id="UP000595858">
    <property type="component" value="Chromosome"/>
</dbReference>
<evidence type="ECO:0000313" key="1">
    <source>
        <dbReference type="EMBL" id="BCL43202.1"/>
    </source>
</evidence>
<name>A0AAU9BFQ3_9ENTR</name>
<dbReference type="EMBL" id="AP023447">
    <property type="protein sequence ID" value="BCL43202.1"/>
    <property type="molecule type" value="Genomic_DNA"/>
</dbReference>
<sequence length="46" mass="5317">MFLPFARWRRQAEIGQTIPIIIKGVLRLMHKGIRRTVNGSGRKKGE</sequence>
<gene>
    <name evidence="1" type="ORF">OIPHN260_27040</name>
</gene>
<accession>A0AAU9BFQ3</accession>
<protein>
    <submittedName>
        <fullName evidence="1">Uncharacterized protein</fullName>
    </submittedName>
</protein>
<evidence type="ECO:0000313" key="2">
    <source>
        <dbReference type="Proteomes" id="UP000595858"/>
    </source>
</evidence>
<reference evidence="1" key="1">
    <citation type="journal article" date="2020" name="J Glob Antimicrob Resist">
        <title>Genomic characterization of clinical Enterobacter roggenkampii co-harboring blaIMP-1- and blaGES-5-encoding IncP6 and mcr-9-encoding IncHI2 plasmids isolated in Japan.</title>
        <authorList>
            <person name="Umeda K."/>
            <person name="Nakamura H."/>
            <person name="Fukuda A."/>
            <person name="Matsumoto Y."/>
            <person name="Motooka D."/>
            <person name="Nakamura S."/>
            <person name="Yasui Y."/>
            <person name="Yoshida H."/>
            <person name="Kawahara R."/>
        </authorList>
    </citation>
    <scope>NUCLEOTIDE SEQUENCE</scope>
    <source>
        <strain evidence="1">OIPH-N260</strain>
    </source>
</reference>
<proteinExistence type="predicted"/>
<dbReference type="AlphaFoldDB" id="A0AAU9BFQ3"/>